<protein>
    <submittedName>
        <fullName evidence="1">Uncharacterized protein</fullName>
    </submittedName>
</protein>
<organism evidence="1 3">
    <name type="scientific">Bisbaumannia pacifica</name>
    <dbReference type="NCBI Taxonomy" id="77098"/>
    <lineage>
        <taxon>Bacteria</taxon>
        <taxon>Pseudomonadati</taxon>
        <taxon>Pseudomonadota</taxon>
        <taxon>Gammaproteobacteria</taxon>
        <taxon>Oceanospirillales</taxon>
        <taxon>Halomonadaceae</taxon>
        <taxon>Bisbaumannia</taxon>
    </lineage>
</organism>
<dbReference type="Proteomes" id="UP000651738">
    <property type="component" value="Unassembled WGS sequence"/>
</dbReference>
<evidence type="ECO:0000313" key="1">
    <source>
        <dbReference type="EMBL" id="GEK47276.1"/>
    </source>
</evidence>
<sequence>MSDLSEDFRLPVACPQCGSHRVRVSKVKNPDDAVFCASCKTRLCLYHEAMDLLRRGPGDETEALLERAMNRQRP</sequence>
<keyword evidence="3" id="KW-1185">Reference proteome</keyword>
<evidence type="ECO:0000313" key="2">
    <source>
        <dbReference type="EMBL" id="MBH8579554.1"/>
    </source>
</evidence>
<dbReference type="EMBL" id="JAEDAF010000003">
    <property type="protein sequence ID" value="MBH8579554.1"/>
    <property type="molecule type" value="Genomic_DNA"/>
</dbReference>
<name>A0A510X761_9GAMM</name>
<dbReference type="RefSeq" id="WP_146802573.1">
    <property type="nucleotide sequence ID" value="NZ_BJUK01000014.1"/>
</dbReference>
<dbReference type="AlphaFoldDB" id="A0A510X761"/>
<comment type="caution">
    <text evidence="1">The sequence shown here is derived from an EMBL/GenBank/DDBJ whole genome shotgun (WGS) entry which is preliminary data.</text>
</comment>
<evidence type="ECO:0000313" key="3">
    <source>
        <dbReference type="Proteomes" id="UP000321275"/>
    </source>
</evidence>
<dbReference type="OrthoDB" id="6183652at2"/>
<dbReference type="EMBL" id="BJUK01000014">
    <property type="protein sequence ID" value="GEK47276.1"/>
    <property type="molecule type" value="Genomic_DNA"/>
</dbReference>
<reference evidence="2 4" key="2">
    <citation type="submission" date="2020-12" db="EMBL/GenBank/DDBJ databases">
        <title>Draft genome sequence of Halomonas pacifica strain CARE-V15.</title>
        <authorList>
            <person name="Vignesh N."/>
            <person name="Thabitha A."/>
            <person name="Saravanan R."/>
            <person name="Manigandan V."/>
        </authorList>
    </citation>
    <scope>NUCLEOTIDE SEQUENCE [LARGE SCALE GENOMIC DNA]</scope>
    <source>
        <strain evidence="2 4">CARE-V15</strain>
    </source>
</reference>
<accession>A0A510X761</accession>
<evidence type="ECO:0000313" key="4">
    <source>
        <dbReference type="Proteomes" id="UP000651738"/>
    </source>
</evidence>
<proteinExistence type="predicted"/>
<gene>
    <name evidence="1" type="ORF">HPA02_15590</name>
    <name evidence="2" type="ORF">I7V36_05535</name>
</gene>
<dbReference type="Proteomes" id="UP000321275">
    <property type="component" value="Unassembled WGS sequence"/>
</dbReference>
<reference evidence="1 3" key="1">
    <citation type="submission" date="2019-07" db="EMBL/GenBank/DDBJ databases">
        <title>Whole genome shotgun sequence of Halomonas pacifica NBRC 102220.</title>
        <authorList>
            <person name="Hosoyama A."/>
            <person name="Uohara A."/>
            <person name="Ohji S."/>
            <person name="Ichikawa N."/>
        </authorList>
    </citation>
    <scope>NUCLEOTIDE SEQUENCE [LARGE SCALE GENOMIC DNA]</scope>
    <source>
        <strain evidence="1 3">NBRC 102220</strain>
    </source>
</reference>